<proteinExistence type="predicted"/>
<name>A0ABV9Y0J8_9PSEU</name>
<evidence type="ECO:0000259" key="2">
    <source>
        <dbReference type="Pfam" id="PF21089"/>
    </source>
</evidence>
<feature type="region of interest" description="Disordered" evidence="1">
    <location>
        <begin position="950"/>
        <end position="990"/>
    </location>
</feature>
<dbReference type="PANTHER" id="PTHR30272:SF8">
    <property type="entry name" value="3-HYDROXYDECANOYL-[ACYL-CARRIER-PROTEIN] DEHYDRATASE"/>
    <property type="match status" value="1"/>
</dbReference>
<dbReference type="Pfam" id="PF07977">
    <property type="entry name" value="FabA"/>
    <property type="match status" value="3"/>
</dbReference>
<feature type="domain" description="Polyketide synthase dehydratase" evidence="2">
    <location>
        <begin position="864"/>
        <end position="943"/>
    </location>
</feature>
<evidence type="ECO:0000256" key="1">
    <source>
        <dbReference type="SAM" id="MobiDB-lite"/>
    </source>
</evidence>
<organism evidence="3 4">
    <name type="scientific">Saccharothrix xinjiangensis</name>
    <dbReference type="NCBI Taxonomy" id="204798"/>
    <lineage>
        <taxon>Bacteria</taxon>
        <taxon>Bacillati</taxon>
        <taxon>Actinomycetota</taxon>
        <taxon>Actinomycetes</taxon>
        <taxon>Pseudonocardiales</taxon>
        <taxon>Pseudonocardiaceae</taxon>
        <taxon>Saccharothrix</taxon>
    </lineage>
</organism>
<accession>A0ABV9Y0J8</accession>
<feature type="compositionally biased region" description="Pro residues" evidence="1">
    <location>
        <begin position="974"/>
        <end position="983"/>
    </location>
</feature>
<protein>
    <recommendedName>
        <fullName evidence="2">Polyketide synthase dehydratase domain-containing protein</fullName>
    </recommendedName>
</protein>
<dbReference type="EMBL" id="JBHSJB010000017">
    <property type="protein sequence ID" value="MFC5055941.1"/>
    <property type="molecule type" value="Genomic_DNA"/>
</dbReference>
<feature type="region of interest" description="Disordered" evidence="1">
    <location>
        <begin position="684"/>
        <end position="718"/>
    </location>
</feature>
<dbReference type="Gene3D" id="3.10.129.110">
    <property type="entry name" value="Polyketide synthase dehydratase"/>
    <property type="match status" value="1"/>
</dbReference>
<dbReference type="InterPro" id="IPR042104">
    <property type="entry name" value="PKS_dehydratase_sf"/>
</dbReference>
<evidence type="ECO:0000313" key="4">
    <source>
        <dbReference type="Proteomes" id="UP001595833"/>
    </source>
</evidence>
<comment type="caution">
    <text evidence="3">The sequence shown here is derived from an EMBL/GenBank/DDBJ whole genome shotgun (WGS) entry which is preliminary data.</text>
</comment>
<dbReference type="Gene3D" id="3.10.129.10">
    <property type="entry name" value="Hotdog Thioesterase"/>
    <property type="match status" value="4"/>
</dbReference>
<gene>
    <name evidence="3" type="ORF">ACFPFM_19560</name>
</gene>
<dbReference type="PANTHER" id="PTHR30272">
    <property type="entry name" value="3-HYDROXYACYL-[ACYL-CARRIER-PROTEIN] DEHYDRATASE"/>
    <property type="match status" value="1"/>
</dbReference>
<dbReference type="InterPro" id="IPR049552">
    <property type="entry name" value="PKS_DH_N"/>
</dbReference>
<reference evidence="4" key="1">
    <citation type="journal article" date="2019" name="Int. J. Syst. Evol. Microbiol.">
        <title>The Global Catalogue of Microorganisms (GCM) 10K type strain sequencing project: providing services to taxonomists for standard genome sequencing and annotation.</title>
        <authorList>
            <consortium name="The Broad Institute Genomics Platform"/>
            <consortium name="The Broad Institute Genome Sequencing Center for Infectious Disease"/>
            <person name="Wu L."/>
            <person name="Ma J."/>
        </authorList>
    </citation>
    <scope>NUCLEOTIDE SEQUENCE [LARGE SCALE GENOMIC DNA]</scope>
    <source>
        <strain evidence="4">KCTC 12848</strain>
    </source>
</reference>
<dbReference type="RefSeq" id="WP_344039777.1">
    <property type="nucleotide sequence ID" value="NZ_BAAAKE010000018.1"/>
</dbReference>
<evidence type="ECO:0000313" key="3">
    <source>
        <dbReference type="EMBL" id="MFC5055941.1"/>
    </source>
</evidence>
<keyword evidence="4" id="KW-1185">Reference proteome</keyword>
<dbReference type="Pfam" id="PF21089">
    <property type="entry name" value="PKS_DH_N"/>
    <property type="match status" value="1"/>
</dbReference>
<sequence>MVNGVPATPEPHRGTVVAAHRLLVDRASEAHRAFLRGREQAHRLLRAAALGTSCGPAPAPRPGAVFVRGQLEHLATGRLSEVLGPEFAACDGMLRPTRLPAPPLLLVDRVTALDAPRAELGTGSIRTETDVRVDSDYLDPAGRVQAGSLTEAAQADLLLFSWMGIDLLVGDGRVYRLLGCELTFHGELPVPGDTLRYDIHVDGHAEHRGVRLASFHYDCHVGPELRLSMRDGRAGFFTDAELATAGGIRWDPAADQPEQAPVDPAAISGAPRSYDRAAVRAFAAGDPAACFGPAWRACRSHVRTPRLPAGRMLLLHEVEEFAPAGGPWGRGYLRARTAIGEDDWYFAAHFLNDPCMPGTMMLEGGLQAMAFHLAALGHTADRDGWRFAPEPGRPVTMRCRGQVTPRSRELVHEVFVVSVVAGPLPTLVADVLCSVDGVPAFHLSRVALRLVPDWPLEHWSSLGPVREQATGEPVPHAELGGLLGHPEDPRAVVLDGVAMDRRALLASAWGRPSTAFGPRFAEFDGARRCPRLPGPPYLFLSRVVEVDGPFPGTRVGSRATVEYDVPDRAWYFEQNTGPVMPFAVLAEVALQPCGWLGNHVGSALGRGGELLFRNLDGDGVVLGRVGPRVRVLRTEVELLSDSEHEGMVIQSFAVRCSADGVPVFVLRTTCGFFPPSAFADQAGLPASDADRERLAEPGGPAAAADAPRPAGCPPPPGPMLRALDRVTGYWPRGGPAGLGRLRAESDVDPDHWVFKSHFFQDPVQPGSLGMEAVCQLLQHYLVASGRLAGLPGARFEPILTGRPVTWKYRGQVAPGNRLVTVELDITEAGEDDFGAYAVGEAWLWVDGKRVYHLPRIGTRALPGPVAEEVFDPGVERWTADHRPTWTAPVLPFMSVVDLLARAAARHTGAPVRRVRDVHLRRWLVVDEPLRVRTEVTSLEGGCAVALSAGPAGGSPPPGPAATGLVEVGGAVGERPPPFPPLPDAHPEPDLYESGDLFHGPAFHYLVESRAGAAGASGTLDAGAGGVPRGSLHQGLLDGALHVVPHQSLWRWSPLIGRDRISVPHRLVELRVFEPLPDTGAVGVEARFAGFHDDNHLLPVVDVQLVVEDRVALDLRMVLVLLPLGRLGALTPAERRAFVGYRSLVGAGLSATADGCTTLRAAEVAAVDWLPGTVAAMYGLPESADLADRPAEIAVKEHVGRLAGVHPADVVVDADLRAAHPLDRTRQRYEVQVERHAGTVSVRTVNQ</sequence>
<dbReference type="InterPro" id="IPR013114">
    <property type="entry name" value="FabA_FabZ"/>
</dbReference>
<dbReference type="InterPro" id="IPR029069">
    <property type="entry name" value="HotDog_dom_sf"/>
</dbReference>
<dbReference type="SUPFAM" id="SSF54637">
    <property type="entry name" value="Thioesterase/thiol ester dehydrase-isomerase"/>
    <property type="match status" value="4"/>
</dbReference>
<feature type="compositionally biased region" description="Low complexity" evidence="1">
    <location>
        <begin position="696"/>
        <end position="709"/>
    </location>
</feature>
<dbReference type="Proteomes" id="UP001595833">
    <property type="component" value="Unassembled WGS sequence"/>
</dbReference>